<dbReference type="PANTHER" id="PTHR20854">
    <property type="entry name" value="INOSITOL MONOPHOSPHATASE"/>
    <property type="match status" value="1"/>
</dbReference>
<evidence type="ECO:0000313" key="4">
    <source>
        <dbReference type="EMBL" id="GAA1717629.1"/>
    </source>
</evidence>
<dbReference type="PANTHER" id="PTHR20854:SF4">
    <property type="entry name" value="INOSITOL-1-MONOPHOSPHATASE-RELATED"/>
    <property type="match status" value="1"/>
</dbReference>
<sequence>MSDAAAPTTADLDQRGPRELLACAVRIAEGAAALVARGQAHARDHVSTKSSPTDVVTEIDKASETYVIQELRAVRPYDGVLGEEGGERAGSSGVRWILDPVDGTVNLLYGIPAYAVSLAAEVDGVVVAAVVHNVPTGEVWTATLGGGAFLDGEPIHGSGATELGQALVGTGFGYTAERRRWQAEILLRILPAVRDIRRIGSAAIDLCYCADGRLDGHYEIGLNPWDFAAAALIAAEAGLLVTGLDGAPASPDLVIAAPPLVHRDLHDRLAALLR</sequence>
<gene>
    <name evidence="4" type="ORF">GCM10009765_77660</name>
</gene>
<dbReference type="InterPro" id="IPR033942">
    <property type="entry name" value="IMPase"/>
</dbReference>
<proteinExistence type="inferred from homology"/>
<dbReference type="EC" id="3.1.3.25" evidence="3"/>
<dbReference type="SUPFAM" id="SSF56655">
    <property type="entry name" value="Carbohydrate phosphatase"/>
    <property type="match status" value="1"/>
</dbReference>
<dbReference type="RefSeq" id="WP_163568363.1">
    <property type="nucleotide sequence ID" value="NZ_BAAANY010000042.1"/>
</dbReference>
<keyword evidence="3" id="KW-0378">Hydrolase</keyword>
<comment type="caution">
    <text evidence="4">The sequence shown here is derived from an EMBL/GenBank/DDBJ whole genome shotgun (WGS) entry which is preliminary data.</text>
</comment>
<keyword evidence="3" id="KW-0479">Metal-binding</keyword>
<reference evidence="4 5" key="1">
    <citation type="journal article" date="2019" name="Int. J. Syst. Evol. Microbiol.">
        <title>The Global Catalogue of Microorganisms (GCM) 10K type strain sequencing project: providing services to taxonomists for standard genome sequencing and annotation.</title>
        <authorList>
            <consortium name="The Broad Institute Genomics Platform"/>
            <consortium name="The Broad Institute Genome Sequencing Center for Infectious Disease"/>
            <person name="Wu L."/>
            <person name="Ma J."/>
        </authorList>
    </citation>
    <scope>NUCLEOTIDE SEQUENCE [LARGE SCALE GENOMIC DNA]</scope>
    <source>
        <strain evidence="4 5">JCM 14718</strain>
    </source>
</reference>
<dbReference type="PRINTS" id="PR00377">
    <property type="entry name" value="IMPHPHTASES"/>
</dbReference>
<dbReference type="Gene3D" id="3.40.190.80">
    <property type="match status" value="1"/>
</dbReference>
<evidence type="ECO:0000256" key="2">
    <source>
        <dbReference type="ARBA" id="ARBA00001946"/>
    </source>
</evidence>
<accession>A0ABN2J476</accession>
<dbReference type="Proteomes" id="UP001500618">
    <property type="component" value="Unassembled WGS sequence"/>
</dbReference>
<protein>
    <recommendedName>
        <fullName evidence="3">Inositol-1-monophosphatase</fullName>
        <ecNumber evidence="3">3.1.3.25</ecNumber>
    </recommendedName>
</protein>
<name>A0ABN2J476_9ACTN</name>
<keyword evidence="3" id="KW-0460">Magnesium</keyword>
<comment type="similarity">
    <text evidence="3">Belongs to the inositol monophosphatase superfamily.</text>
</comment>
<keyword evidence="5" id="KW-1185">Reference proteome</keyword>
<dbReference type="Gene3D" id="3.30.540.10">
    <property type="entry name" value="Fructose-1,6-Bisphosphatase, subunit A, domain 1"/>
    <property type="match status" value="1"/>
</dbReference>
<dbReference type="Pfam" id="PF00459">
    <property type="entry name" value="Inositol_P"/>
    <property type="match status" value="1"/>
</dbReference>
<organism evidence="4 5">
    <name type="scientific">Fodinicola feengrottensis</name>
    <dbReference type="NCBI Taxonomy" id="435914"/>
    <lineage>
        <taxon>Bacteria</taxon>
        <taxon>Bacillati</taxon>
        <taxon>Actinomycetota</taxon>
        <taxon>Actinomycetes</taxon>
        <taxon>Mycobacteriales</taxon>
        <taxon>Fodinicola</taxon>
    </lineage>
</organism>
<dbReference type="CDD" id="cd01639">
    <property type="entry name" value="IMPase"/>
    <property type="match status" value="1"/>
</dbReference>
<dbReference type="InterPro" id="IPR000760">
    <property type="entry name" value="Inositol_monophosphatase-like"/>
</dbReference>
<dbReference type="EMBL" id="BAAANY010000042">
    <property type="protein sequence ID" value="GAA1717629.1"/>
    <property type="molecule type" value="Genomic_DNA"/>
</dbReference>
<evidence type="ECO:0000256" key="3">
    <source>
        <dbReference type="RuleBase" id="RU364068"/>
    </source>
</evidence>
<comment type="catalytic activity">
    <reaction evidence="1 3">
        <text>a myo-inositol phosphate + H2O = myo-inositol + phosphate</text>
        <dbReference type="Rhea" id="RHEA:24056"/>
        <dbReference type="ChEBI" id="CHEBI:15377"/>
        <dbReference type="ChEBI" id="CHEBI:17268"/>
        <dbReference type="ChEBI" id="CHEBI:43474"/>
        <dbReference type="ChEBI" id="CHEBI:84139"/>
        <dbReference type="EC" id="3.1.3.25"/>
    </reaction>
</comment>
<comment type="cofactor">
    <cofactor evidence="2 3">
        <name>Mg(2+)</name>
        <dbReference type="ChEBI" id="CHEBI:18420"/>
    </cofactor>
</comment>
<evidence type="ECO:0000313" key="5">
    <source>
        <dbReference type="Proteomes" id="UP001500618"/>
    </source>
</evidence>
<evidence type="ECO:0000256" key="1">
    <source>
        <dbReference type="ARBA" id="ARBA00001033"/>
    </source>
</evidence>